<name>A0A7X0F1W5_9ACTN</name>
<dbReference type="Proteomes" id="UP000583800">
    <property type="component" value="Unassembled WGS sequence"/>
</dbReference>
<evidence type="ECO:0000256" key="5">
    <source>
        <dbReference type="ARBA" id="ARBA00022516"/>
    </source>
</evidence>
<dbReference type="InterPro" id="IPR014031">
    <property type="entry name" value="Ketoacyl_synth_C"/>
</dbReference>
<sequence>MSANRVRVVVTGLGATTPVGGDVTSTWSALLAGQSGVKTLTEDWVDTVPVTFAGTAAVDPAEVLPRPEARRLDRSEQFAMVAAREAWQDAGAPEVAPERLGVVVSSGIGGINTTLSAYDTYKERGWNRLSPFTVPMLMPNGPAAWIGLDRGAQAGVHATVSACASGAEAIGYAMDMIRAGRADVVVAGGTEAAIHGLNIAAFAAARAMSTRNDDPAGASRPWDRDRDGFVLGEGAGIIVLESEEHARARGARIYAYAAGVGYSADSHHITQPEPEGRGVIMAMTQALNDADVTGLDVKHVNAHATSTPAGDVIEAQAVAKSIGTHPLVTSTKSMTGHLLGGAGGIESVFTIKALYDRVVPATINLDNPDDGIEVDLVHGANRSLPEGDIAAVNNSFGFGGHNVAVVFKGA</sequence>
<comment type="caution">
    <text evidence="18">The sequence shown here is derived from an EMBL/GenBank/DDBJ whole genome shotgun (WGS) entry which is preliminary data.</text>
</comment>
<evidence type="ECO:0000256" key="9">
    <source>
        <dbReference type="ARBA" id="ARBA00023160"/>
    </source>
</evidence>
<protein>
    <recommendedName>
        <fullName evidence="4 14">3-oxoacyl-[acyl-carrier-protein] synthase 2</fullName>
        <ecNumber evidence="3 14">2.3.1.179</ecNumber>
    </recommendedName>
</protein>
<organism evidence="18 19">
    <name type="scientific">Nonomuraea muscovyensis</name>
    <dbReference type="NCBI Taxonomy" id="1124761"/>
    <lineage>
        <taxon>Bacteria</taxon>
        <taxon>Bacillati</taxon>
        <taxon>Actinomycetota</taxon>
        <taxon>Actinomycetes</taxon>
        <taxon>Streptosporangiales</taxon>
        <taxon>Streptosporangiaceae</taxon>
        <taxon>Nonomuraea</taxon>
    </lineage>
</organism>
<keyword evidence="9 14" id="KW-0275">Fatty acid biosynthesis</keyword>
<dbReference type="SMART" id="SM00825">
    <property type="entry name" value="PKS_KS"/>
    <property type="match status" value="1"/>
</dbReference>
<evidence type="ECO:0000256" key="14">
    <source>
        <dbReference type="PIRNR" id="PIRNR000447"/>
    </source>
</evidence>
<keyword evidence="19" id="KW-1185">Reference proteome</keyword>
<evidence type="ECO:0000256" key="16">
    <source>
        <dbReference type="RuleBase" id="RU003694"/>
    </source>
</evidence>
<accession>A0A7X0F1W5</accession>
<evidence type="ECO:0000256" key="10">
    <source>
        <dbReference type="ARBA" id="ARBA00023315"/>
    </source>
</evidence>
<dbReference type="Pfam" id="PF00109">
    <property type="entry name" value="ketoacyl-synt"/>
    <property type="match status" value="1"/>
</dbReference>
<evidence type="ECO:0000259" key="17">
    <source>
        <dbReference type="PROSITE" id="PS52004"/>
    </source>
</evidence>
<comment type="catalytic activity">
    <reaction evidence="12 14">
        <text>(9Z)-hexadecenoyl-[ACP] + malonyl-[ACP] + H(+) = 3-oxo-(11Z)-octadecenoyl-[ACP] + holo-[ACP] + CO2</text>
        <dbReference type="Rhea" id="RHEA:55040"/>
        <dbReference type="Rhea" id="RHEA-COMP:9623"/>
        <dbReference type="Rhea" id="RHEA-COMP:9685"/>
        <dbReference type="Rhea" id="RHEA-COMP:10800"/>
        <dbReference type="Rhea" id="RHEA-COMP:14074"/>
        <dbReference type="ChEBI" id="CHEBI:15378"/>
        <dbReference type="ChEBI" id="CHEBI:16526"/>
        <dbReference type="ChEBI" id="CHEBI:64479"/>
        <dbReference type="ChEBI" id="CHEBI:78449"/>
        <dbReference type="ChEBI" id="CHEBI:83989"/>
        <dbReference type="ChEBI" id="CHEBI:138538"/>
        <dbReference type="EC" id="2.3.1.179"/>
    </reaction>
</comment>
<dbReference type="PIRSF" id="PIRSF000447">
    <property type="entry name" value="KAS_II"/>
    <property type="match status" value="1"/>
</dbReference>
<dbReference type="InterPro" id="IPR014030">
    <property type="entry name" value="Ketoacyl_synth_N"/>
</dbReference>
<comment type="pathway">
    <text evidence="1 14">Lipid metabolism; fatty acid biosynthesis.</text>
</comment>
<dbReference type="SUPFAM" id="SSF53901">
    <property type="entry name" value="Thiolase-like"/>
    <property type="match status" value="2"/>
</dbReference>
<evidence type="ECO:0000256" key="2">
    <source>
        <dbReference type="ARBA" id="ARBA00008467"/>
    </source>
</evidence>
<dbReference type="GO" id="GO:0005829">
    <property type="term" value="C:cytosol"/>
    <property type="evidence" value="ECO:0007669"/>
    <property type="project" value="TreeGrafter"/>
</dbReference>
<dbReference type="NCBIfam" id="TIGR03150">
    <property type="entry name" value="fabF"/>
    <property type="match status" value="1"/>
</dbReference>
<evidence type="ECO:0000256" key="15">
    <source>
        <dbReference type="PIRSR" id="PIRSR000447-1"/>
    </source>
</evidence>
<dbReference type="Gene3D" id="3.40.47.10">
    <property type="match status" value="1"/>
</dbReference>
<dbReference type="RefSeq" id="WP_185087038.1">
    <property type="nucleotide sequence ID" value="NZ_JACHJB010000002.1"/>
</dbReference>
<keyword evidence="8" id="KW-0443">Lipid metabolism</keyword>
<dbReference type="AlphaFoldDB" id="A0A7X0F1W5"/>
<dbReference type="InterPro" id="IPR017568">
    <property type="entry name" value="3-oxoacyl-ACP_synth-2"/>
</dbReference>
<dbReference type="Pfam" id="PF02801">
    <property type="entry name" value="Ketoacyl-synt_C"/>
    <property type="match status" value="1"/>
</dbReference>
<dbReference type="EC" id="2.3.1.179" evidence="3 14"/>
<evidence type="ECO:0000256" key="6">
    <source>
        <dbReference type="ARBA" id="ARBA00022679"/>
    </source>
</evidence>
<comment type="function">
    <text evidence="11 14">Involved in the type II fatty acid elongation cycle. Catalyzes the elongation of a wide range of acyl-ACP by the addition of two carbons from malonyl-ACP to an acyl acceptor. Can efficiently catalyze the conversion of palmitoleoyl-ACP (cis-hexadec-9-enoyl-ACP) to cis-vaccenoyl-ACP (cis-octadec-11-enoyl-ACP), an essential step in the thermal regulation of fatty acid composition.</text>
</comment>
<dbReference type="EMBL" id="JACHJB010000002">
    <property type="protein sequence ID" value="MBB6349475.1"/>
    <property type="molecule type" value="Genomic_DNA"/>
</dbReference>
<comment type="similarity">
    <text evidence="2 14 16">Belongs to the thiolase-like superfamily. Beta-ketoacyl-ACP synthases family.</text>
</comment>
<evidence type="ECO:0000256" key="12">
    <source>
        <dbReference type="ARBA" id="ARBA00047318"/>
    </source>
</evidence>
<evidence type="ECO:0000313" key="18">
    <source>
        <dbReference type="EMBL" id="MBB6349475.1"/>
    </source>
</evidence>
<dbReference type="GO" id="GO:0006633">
    <property type="term" value="P:fatty acid biosynthetic process"/>
    <property type="evidence" value="ECO:0007669"/>
    <property type="project" value="UniProtKB-UniRule"/>
</dbReference>
<evidence type="ECO:0000256" key="11">
    <source>
        <dbReference type="ARBA" id="ARBA00024006"/>
    </source>
</evidence>
<dbReference type="GO" id="GO:0004315">
    <property type="term" value="F:3-oxoacyl-[acyl-carrier-protein] synthase activity"/>
    <property type="evidence" value="ECO:0007669"/>
    <property type="project" value="UniProtKB-UniRule"/>
</dbReference>
<dbReference type="CDD" id="cd00834">
    <property type="entry name" value="KAS_I_II"/>
    <property type="match status" value="1"/>
</dbReference>
<comment type="catalytic activity">
    <reaction evidence="13 14">
        <text>a fatty acyl-[ACP] + malonyl-[ACP] + H(+) = a 3-oxoacyl-[ACP] + holo-[ACP] + CO2</text>
        <dbReference type="Rhea" id="RHEA:22836"/>
        <dbReference type="Rhea" id="RHEA-COMP:9623"/>
        <dbReference type="Rhea" id="RHEA-COMP:9685"/>
        <dbReference type="Rhea" id="RHEA-COMP:9916"/>
        <dbReference type="Rhea" id="RHEA-COMP:14125"/>
        <dbReference type="ChEBI" id="CHEBI:15378"/>
        <dbReference type="ChEBI" id="CHEBI:16526"/>
        <dbReference type="ChEBI" id="CHEBI:64479"/>
        <dbReference type="ChEBI" id="CHEBI:78449"/>
        <dbReference type="ChEBI" id="CHEBI:78776"/>
        <dbReference type="ChEBI" id="CHEBI:138651"/>
    </reaction>
</comment>
<proteinExistence type="inferred from homology"/>
<reference evidence="18 19" key="1">
    <citation type="submission" date="2020-08" db="EMBL/GenBank/DDBJ databases">
        <title>Sequencing the genomes of 1000 actinobacteria strains.</title>
        <authorList>
            <person name="Klenk H.-P."/>
        </authorList>
    </citation>
    <scope>NUCLEOTIDE SEQUENCE [LARGE SCALE GENOMIC DNA]</scope>
    <source>
        <strain evidence="18 19">DSM 45913</strain>
    </source>
</reference>
<keyword evidence="5 14" id="KW-0444">Lipid biosynthesis</keyword>
<evidence type="ECO:0000313" key="19">
    <source>
        <dbReference type="Proteomes" id="UP000583800"/>
    </source>
</evidence>
<dbReference type="FunFam" id="3.40.47.10:FF:000018">
    <property type="entry name" value="3-oxoacyl-[acyl-carrier-protein] synthase 2"/>
    <property type="match status" value="1"/>
</dbReference>
<dbReference type="InterPro" id="IPR020841">
    <property type="entry name" value="PKS_Beta-ketoAc_synthase_dom"/>
</dbReference>
<keyword evidence="6 14" id="KW-0808">Transferase</keyword>
<evidence type="ECO:0000256" key="4">
    <source>
        <dbReference type="ARBA" id="ARBA00014657"/>
    </source>
</evidence>
<dbReference type="InterPro" id="IPR000794">
    <property type="entry name" value="Beta-ketoacyl_synthase"/>
</dbReference>
<keyword evidence="7" id="KW-0276">Fatty acid metabolism</keyword>
<gene>
    <name evidence="18" type="ORF">FHU36_006020</name>
</gene>
<feature type="domain" description="Ketosynthase family 3 (KS3)" evidence="17">
    <location>
        <begin position="5"/>
        <end position="409"/>
    </location>
</feature>
<evidence type="ECO:0000256" key="8">
    <source>
        <dbReference type="ARBA" id="ARBA00023098"/>
    </source>
</evidence>
<evidence type="ECO:0000256" key="13">
    <source>
        <dbReference type="ARBA" id="ARBA00047659"/>
    </source>
</evidence>
<dbReference type="PANTHER" id="PTHR11712:SF336">
    <property type="entry name" value="3-OXOACYL-[ACYL-CARRIER-PROTEIN] SYNTHASE, MITOCHONDRIAL"/>
    <property type="match status" value="1"/>
</dbReference>
<dbReference type="PROSITE" id="PS52004">
    <property type="entry name" value="KS3_2"/>
    <property type="match status" value="1"/>
</dbReference>
<evidence type="ECO:0000256" key="3">
    <source>
        <dbReference type="ARBA" id="ARBA00012356"/>
    </source>
</evidence>
<feature type="active site" description="For beta-ketoacyl synthase activity" evidence="15">
    <location>
        <position position="163"/>
    </location>
</feature>
<dbReference type="UniPathway" id="UPA00094"/>
<dbReference type="PANTHER" id="PTHR11712">
    <property type="entry name" value="POLYKETIDE SYNTHASE-RELATED"/>
    <property type="match status" value="1"/>
</dbReference>
<evidence type="ECO:0000256" key="1">
    <source>
        <dbReference type="ARBA" id="ARBA00005194"/>
    </source>
</evidence>
<keyword evidence="10 14" id="KW-0012">Acyltransferase</keyword>
<dbReference type="InterPro" id="IPR016039">
    <property type="entry name" value="Thiolase-like"/>
</dbReference>
<dbReference type="NCBIfam" id="NF005589">
    <property type="entry name" value="PRK07314.1"/>
    <property type="match status" value="1"/>
</dbReference>
<evidence type="ECO:0000256" key="7">
    <source>
        <dbReference type="ARBA" id="ARBA00022832"/>
    </source>
</evidence>